<evidence type="ECO:0000256" key="10">
    <source>
        <dbReference type="ARBA" id="ARBA00023180"/>
    </source>
</evidence>
<evidence type="ECO:0000256" key="7">
    <source>
        <dbReference type="ARBA" id="ARBA00022989"/>
    </source>
</evidence>
<dbReference type="AlphaFoldDB" id="A0A9D3BZN9"/>
<evidence type="ECO:0000256" key="4">
    <source>
        <dbReference type="ARBA" id="ARBA00022679"/>
    </source>
</evidence>
<sequence>LQGHPFSNKTLHTCAVVGNGGILANSSCGKTIDSAEFVIRCNLPPLSNGYEKHVGIKTHLVTANPSILIDKYGSLMGRRRVFVENMCHYGDSMLLLPAFSFSMSTAVSLRAFYTLEDFESPIQTVFFNPEYLQNLSIYWRSQGLKATRLSTGMMMISLALELCTDVHVYGFWPFSLHPFTFRDLTNHYYNDKKSNMAFHSMPSEFSNLLQMHSRGVLKLHLGDCHSDDNQSHLIKEPSGASG</sequence>
<proteinExistence type="inferred from homology"/>
<dbReference type="InterPro" id="IPR001675">
    <property type="entry name" value="Glyco_trans_29"/>
</dbReference>
<keyword evidence="4" id="KW-0808">Transferase</keyword>
<dbReference type="GO" id="GO:0006491">
    <property type="term" value="P:N-glycan processing"/>
    <property type="evidence" value="ECO:0007669"/>
    <property type="project" value="TreeGrafter"/>
</dbReference>
<keyword evidence="3" id="KW-0328">Glycosyltransferase</keyword>
<keyword evidence="7" id="KW-1133">Transmembrane helix</keyword>
<evidence type="ECO:0000256" key="9">
    <source>
        <dbReference type="ARBA" id="ARBA00023136"/>
    </source>
</evidence>
<dbReference type="EMBL" id="JAAVVJ010000003">
    <property type="protein sequence ID" value="KAF7227606.1"/>
    <property type="molecule type" value="Genomic_DNA"/>
</dbReference>
<accession>A0A9D3BZN9</accession>
<dbReference type="PANTHER" id="PTHR11987">
    <property type="entry name" value="ALPHA-2,8-SIALYLTRANSFERASE"/>
    <property type="match status" value="1"/>
</dbReference>
<reference evidence="11" key="1">
    <citation type="submission" date="2020-03" db="EMBL/GenBank/DDBJ databases">
        <title>Intra-Species Differences in Population Size shape Life History and Genome Evolution.</title>
        <authorList>
            <person name="Willemsen D."/>
            <person name="Cui R."/>
            <person name="Valenzano D.R."/>
        </authorList>
    </citation>
    <scope>NUCLEOTIDE SEQUENCE</scope>
    <source>
        <strain evidence="11">GRZ</strain>
        <tissue evidence="11">Whole</tissue>
    </source>
</reference>
<evidence type="ECO:0000256" key="1">
    <source>
        <dbReference type="ARBA" id="ARBA00004323"/>
    </source>
</evidence>
<keyword evidence="6" id="KW-0735">Signal-anchor</keyword>
<dbReference type="Proteomes" id="UP000822369">
    <property type="component" value="Chromosome 3"/>
</dbReference>
<evidence type="ECO:0000256" key="2">
    <source>
        <dbReference type="ARBA" id="ARBA00006003"/>
    </source>
</evidence>
<feature type="non-terminal residue" evidence="11">
    <location>
        <position position="242"/>
    </location>
</feature>
<keyword evidence="5" id="KW-0812">Transmembrane</keyword>
<comment type="subcellular location">
    <subcellularLocation>
        <location evidence="1">Golgi apparatus membrane</location>
        <topology evidence="1">Single-pass type II membrane protein</topology>
    </subcellularLocation>
</comment>
<dbReference type="GO" id="GO:0000139">
    <property type="term" value="C:Golgi membrane"/>
    <property type="evidence" value="ECO:0007669"/>
    <property type="project" value="UniProtKB-SubCell"/>
</dbReference>
<keyword evidence="8" id="KW-0333">Golgi apparatus</keyword>
<dbReference type="InterPro" id="IPR038578">
    <property type="entry name" value="GT29-like_sf"/>
</dbReference>
<evidence type="ECO:0000313" key="12">
    <source>
        <dbReference type="Proteomes" id="UP000822369"/>
    </source>
</evidence>
<name>A0A9D3BZN9_NOTFU</name>
<dbReference type="GO" id="GO:0009311">
    <property type="term" value="P:oligosaccharide metabolic process"/>
    <property type="evidence" value="ECO:0007669"/>
    <property type="project" value="TreeGrafter"/>
</dbReference>
<protein>
    <submittedName>
        <fullName evidence="11">8-sialyltransferase 8E-like</fullName>
    </submittedName>
</protein>
<keyword evidence="10" id="KW-0325">Glycoprotein</keyword>
<dbReference type="Gene3D" id="3.90.1480.20">
    <property type="entry name" value="Glycosyl transferase family 29"/>
    <property type="match status" value="1"/>
</dbReference>
<evidence type="ECO:0000256" key="5">
    <source>
        <dbReference type="ARBA" id="ARBA00022692"/>
    </source>
</evidence>
<dbReference type="PANTHER" id="PTHR11987:SF50">
    <property type="entry name" value="ALPHA-2,8-SIALYLTRANSFERASE 8F"/>
    <property type="match status" value="1"/>
</dbReference>
<organism evidence="11 12">
    <name type="scientific">Nothobranchius furzeri</name>
    <name type="common">Turquoise killifish</name>
    <dbReference type="NCBI Taxonomy" id="105023"/>
    <lineage>
        <taxon>Eukaryota</taxon>
        <taxon>Metazoa</taxon>
        <taxon>Chordata</taxon>
        <taxon>Craniata</taxon>
        <taxon>Vertebrata</taxon>
        <taxon>Euteleostomi</taxon>
        <taxon>Actinopterygii</taxon>
        <taxon>Neopterygii</taxon>
        <taxon>Teleostei</taxon>
        <taxon>Neoteleostei</taxon>
        <taxon>Acanthomorphata</taxon>
        <taxon>Ovalentaria</taxon>
        <taxon>Atherinomorphae</taxon>
        <taxon>Cyprinodontiformes</taxon>
        <taxon>Nothobranchiidae</taxon>
        <taxon>Nothobranchius</taxon>
    </lineage>
</organism>
<dbReference type="InterPro" id="IPR050943">
    <property type="entry name" value="Glycosyltr_29_Sialyltrsf"/>
</dbReference>
<evidence type="ECO:0000256" key="8">
    <source>
        <dbReference type="ARBA" id="ARBA00023034"/>
    </source>
</evidence>
<evidence type="ECO:0000256" key="6">
    <source>
        <dbReference type="ARBA" id="ARBA00022968"/>
    </source>
</evidence>
<evidence type="ECO:0000256" key="3">
    <source>
        <dbReference type="ARBA" id="ARBA00022676"/>
    </source>
</evidence>
<keyword evidence="9" id="KW-0472">Membrane</keyword>
<dbReference type="Pfam" id="PF00777">
    <property type="entry name" value="Glyco_transf_29"/>
    <property type="match status" value="1"/>
</dbReference>
<dbReference type="GO" id="GO:0003828">
    <property type="term" value="F:alpha-N-acetylneuraminate alpha-2,8-sialyltransferase activity"/>
    <property type="evidence" value="ECO:0007669"/>
    <property type="project" value="TreeGrafter"/>
</dbReference>
<comment type="similarity">
    <text evidence="2">Belongs to the glycosyltransferase 29 family.</text>
</comment>
<gene>
    <name evidence="11" type="ORF">G4P62_018924</name>
</gene>
<comment type="caution">
    <text evidence="11">The sequence shown here is derived from an EMBL/GenBank/DDBJ whole genome shotgun (WGS) entry which is preliminary data.</text>
</comment>
<evidence type="ECO:0000313" key="11">
    <source>
        <dbReference type="EMBL" id="KAF7227606.1"/>
    </source>
</evidence>